<name>A0A0A2V3P4_PARBA</name>
<accession>A0A0A2V3P4</accession>
<dbReference type="HOGENOM" id="CLU_2146625_0_0_1"/>
<proteinExistence type="predicted"/>
<protein>
    <submittedName>
        <fullName evidence="1">Uncharacterized protein</fullName>
    </submittedName>
</protein>
<dbReference type="OrthoDB" id="10253736at2759"/>
<dbReference type="InterPro" id="IPR036291">
    <property type="entry name" value="NAD(P)-bd_dom_sf"/>
</dbReference>
<organism evidence="1 2">
    <name type="scientific">Paracoccidioides lutzii (strain ATCC MYA-826 / Pb01)</name>
    <name type="common">Paracoccidioides brasiliensis</name>
    <dbReference type="NCBI Taxonomy" id="502779"/>
    <lineage>
        <taxon>Eukaryota</taxon>
        <taxon>Fungi</taxon>
        <taxon>Dikarya</taxon>
        <taxon>Ascomycota</taxon>
        <taxon>Pezizomycotina</taxon>
        <taxon>Eurotiomycetes</taxon>
        <taxon>Eurotiomycetidae</taxon>
        <taxon>Onygenales</taxon>
        <taxon>Ajellomycetaceae</taxon>
        <taxon>Paracoccidioides</taxon>
    </lineage>
</organism>
<evidence type="ECO:0000313" key="1">
    <source>
        <dbReference type="EMBL" id="KGQ00755.1"/>
    </source>
</evidence>
<dbReference type="RefSeq" id="XP_015702333.1">
    <property type="nucleotide sequence ID" value="XM_015848043.1"/>
</dbReference>
<dbReference type="AlphaFoldDB" id="A0A0A2V3P4"/>
<dbReference type="Gene3D" id="3.40.50.720">
    <property type="entry name" value="NAD(P)-binding Rossmann-like Domain"/>
    <property type="match status" value="1"/>
</dbReference>
<dbReference type="GeneID" id="26971175"/>
<dbReference type="Proteomes" id="UP000002059">
    <property type="component" value="Partially assembled WGS sequence"/>
</dbReference>
<dbReference type="SUPFAM" id="SSF51735">
    <property type="entry name" value="NAD(P)-binding Rossmann-fold domains"/>
    <property type="match status" value="1"/>
</dbReference>
<dbReference type="EMBL" id="KN294027">
    <property type="protein sequence ID" value="KGQ00755.1"/>
    <property type="molecule type" value="Genomic_DNA"/>
</dbReference>
<dbReference type="KEGG" id="pbl:PAAG_12566"/>
<evidence type="ECO:0000313" key="2">
    <source>
        <dbReference type="Proteomes" id="UP000002059"/>
    </source>
</evidence>
<sequence>MIAVLEKNYSAPALTLPSYLLSQYITKVQVFSSHRPQAFKILKYLVAIGVIRSLNGLINLYSLNHGTSDTYNWNQEIAIVTSGSDGIGRRVAILLAARGVKVAVLDIQPLKY</sequence>
<reference evidence="1 2" key="1">
    <citation type="journal article" date="2011" name="PLoS Genet.">
        <title>Comparative genomic analysis of human fungal pathogens causing paracoccidioidomycosis.</title>
        <authorList>
            <person name="Desjardins C.A."/>
            <person name="Champion M.D."/>
            <person name="Holder J.W."/>
            <person name="Muszewska A."/>
            <person name="Goldberg J."/>
            <person name="Bailao A.M."/>
            <person name="Brigido M.M."/>
            <person name="Ferreira M.E."/>
            <person name="Garcia A.M."/>
            <person name="Grynberg M."/>
            <person name="Gujja S."/>
            <person name="Heiman D.I."/>
            <person name="Henn M.R."/>
            <person name="Kodira C.D."/>
            <person name="Leon-Narvaez H."/>
            <person name="Longo L.V."/>
            <person name="Ma L.J."/>
            <person name="Malavazi I."/>
            <person name="Matsuo A.L."/>
            <person name="Morais F.V."/>
            <person name="Pereira M."/>
            <person name="Rodriguez-Brito S."/>
            <person name="Sakthikumar S."/>
            <person name="Salem-Izacc S.M."/>
            <person name="Sykes S.M."/>
            <person name="Teixeira M.M."/>
            <person name="Vallejo M.C."/>
            <person name="Walter M.E."/>
            <person name="Yandava C."/>
            <person name="Young S."/>
            <person name="Zeng Q."/>
            <person name="Zucker J."/>
            <person name="Felipe M.S."/>
            <person name="Goldman G.H."/>
            <person name="Haas B.J."/>
            <person name="McEwen J.G."/>
            <person name="Nino-Vega G."/>
            <person name="Puccia R."/>
            <person name="San-Blas G."/>
            <person name="Soares C.M."/>
            <person name="Birren B.W."/>
            <person name="Cuomo C.A."/>
        </authorList>
    </citation>
    <scope>NUCLEOTIDE SEQUENCE [LARGE SCALE GENOMIC DNA]</scope>
    <source>
        <strain evidence="2">ATCC MYA-826 / Pb01</strain>
    </source>
</reference>
<dbReference type="VEuPathDB" id="FungiDB:PAAG_12566"/>
<gene>
    <name evidence="1" type="ORF">PAAG_12566</name>
</gene>
<keyword evidence="2" id="KW-1185">Reference proteome</keyword>